<evidence type="ECO:0000313" key="2">
    <source>
        <dbReference type="EMBL" id="CAG8607851.1"/>
    </source>
</evidence>
<dbReference type="InterPro" id="IPR012337">
    <property type="entry name" value="RNaseH-like_sf"/>
</dbReference>
<accession>A0ABN7UIV3</accession>
<dbReference type="Proteomes" id="UP000789901">
    <property type="component" value="Unassembled WGS sequence"/>
</dbReference>
<feature type="region of interest" description="Disordered" evidence="1">
    <location>
        <begin position="30"/>
        <end position="59"/>
    </location>
</feature>
<dbReference type="SUPFAM" id="SSF53098">
    <property type="entry name" value="Ribonuclease H-like"/>
    <property type="match status" value="1"/>
</dbReference>
<protein>
    <submittedName>
        <fullName evidence="2">45494_t:CDS:1</fullName>
    </submittedName>
</protein>
<gene>
    <name evidence="2" type="ORF">GMARGA_LOCUS7206</name>
</gene>
<evidence type="ECO:0000313" key="3">
    <source>
        <dbReference type="Proteomes" id="UP000789901"/>
    </source>
</evidence>
<feature type="compositionally biased region" description="Basic residues" evidence="1">
    <location>
        <begin position="42"/>
        <end position="51"/>
    </location>
</feature>
<organism evidence="2 3">
    <name type="scientific">Gigaspora margarita</name>
    <dbReference type="NCBI Taxonomy" id="4874"/>
    <lineage>
        <taxon>Eukaryota</taxon>
        <taxon>Fungi</taxon>
        <taxon>Fungi incertae sedis</taxon>
        <taxon>Mucoromycota</taxon>
        <taxon>Glomeromycotina</taxon>
        <taxon>Glomeromycetes</taxon>
        <taxon>Diversisporales</taxon>
        <taxon>Gigasporaceae</taxon>
        <taxon>Gigaspora</taxon>
    </lineage>
</organism>
<sequence>MTIVYSSTIIETAPRANEVVTSQEIDNIQNNSSDEENFLSNKPKKRRRGGGPKRDPVWDDVNLGDPLGDGIMELAANIVQLYGIVESHIILKRHLARKCAEVPYEIKEIWRDNLAMEEKTIRRRNKTEMKSGFSKTILEERQRQIVRATLTGWVSKVERLINTELEDEMNLTLKHLFQIKDYSTISQTGDFLAEEIDNVLNEIGVEKFAAVITDHGSNIRFARRLVNEQYNFILNIRCASDLSETDELIKQCEVIVNFFHHSVANGYLKKGLTIINIEGGELKTYYSCIRMQPVFDWLISNYATTISNKTVFNLIQNHEFFNRCCHISAILKPIKDIINQLKSQHATIADCYVALIKVAAAINCLLDTNLFKPKAIKIYKLWSKGYWIKTRSIYKICETAATIWQELGYDKTLLLKWWLSIDAQKDSLAELDIKIFSISPSQAVSFCYTNIKSKLNFYGKELLKCDLRDSVNVSIVNSSQLEFEQSEEFSNSFELISGSYNNNMQSDDMDEVNLLIEEIIDLPIPAFIGNNSSFIENQNT</sequence>
<comment type="caution">
    <text evidence="2">The sequence shown here is derived from an EMBL/GenBank/DDBJ whole genome shotgun (WGS) entry which is preliminary data.</text>
</comment>
<reference evidence="2 3" key="1">
    <citation type="submission" date="2021-06" db="EMBL/GenBank/DDBJ databases">
        <authorList>
            <person name="Kallberg Y."/>
            <person name="Tangrot J."/>
            <person name="Rosling A."/>
        </authorList>
    </citation>
    <scope>NUCLEOTIDE SEQUENCE [LARGE SCALE GENOMIC DNA]</scope>
    <source>
        <strain evidence="2 3">120-4 pot B 10/14</strain>
    </source>
</reference>
<proteinExistence type="predicted"/>
<keyword evidence="3" id="KW-1185">Reference proteome</keyword>
<name>A0ABN7UIV3_GIGMA</name>
<evidence type="ECO:0000256" key="1">
    <source>
        <dbReference type="SAM" id="MobiDB-lite"/>
    </source>
</evidence>
<dbReference type="EMBL" id="CAJVQB010003430">
    <property type="protein sequence ID" value="CAG8607851.1"/>
    <property type="molecule type" value="Genomic_DNA"/>
</dbReference>